<accession>A0AAP0Q846</accession>
<comment type="caution">
    <text evidence="1">The sequence shown here is derived from an EMBL/GenBank/DDBJ whole genome shotgun (WGS) entry which is preliminary data.</text>
</comment>
<dbReference type="Proteomes" id="UP001420932">
    <property type="component" value="Unassembled WGS sequence"/>
</dbReference>
<name>A0AAP0Q846_9MAGN</name>
<organism evidence="1 2">
    <name type="scientific">Stephania yunnanensis</name>
    <dbReference type="NCBI Taxonomy" id="152371"/>
    <lineage>
        <taxon>Eukaryota</taxon>
        <taxon>Viridiplantae</taxon>
        <taxon>Streptophyta</taxon>
        <taxon>Embryophyta</taxon>
        <taxon>Tracheophyta</taxon>
        <taxon>Spermatophyta</taxon>
        <taxon>Magnoliopsida</taxon>
        <taxon>Ranunculales</taxon>
        <taxon>Menispermaceae</taxon>
        <taxon>Menispermoideae</taxon>
        <taxon>Cissampelideae</taxon>
        <taxon>Stephania</taxon>
    </lineage>
</organism>
<dbReference type="AlphaFoldDB" id="A0AAP0Q846"/>
<evidence type="ECO:0000313" key="1">
    <source>
        <dbReference type="EMBL" id="KAK9169644.1"/>
    </source>
</evidence>
<gene>
    <name evidence="1" type="ORF">Syun_001784</name>
</gene>
<reference evidence="1 2" key="1">
    <citation type="submission" date="2024-01" db="EMBL/GenBank/DDBJ databases">
        <title>Genome assemblies of Stephania.</title>
        <authorList>
            <person name="Yang L."/>
        </authorList>
    </citation>
    <scope>NUCLEOTIDE SEQUENCE [LARGE SCALE GENOMIC DNA]</scope>
    <source>
        <strain evidence="1">YNDBR</strain>
        <tissue evidence="1">Leaf</tissue>
    </source>
</reference>
<evidence type="ECO:0000313" key="2">
    <source>
        <dbReference type="Proteomes" id="UP001420932"/>
    </source>
</evidence>
<sequence length="51" mass="5535">MHANSEKDAVLLSSEEVRYKSCHLFLSGDDSSSVGAIESLGNWAPTVALRR</sequence>
<protein>
    <submittedName>
        <fullName evidence="1">Uncharacterized protein</fullName>
    </submittedName>
</protein>
<keyword evidence="2" id="KW-1185">Reference proteome</keyword>
<proteinExistence type="predicted"/>
<dbReference type="EMBL" id="JBBNAF010000001">
    <property type="protein sequence ID" value="KAK9169644.1"/>
    <property type="molecule type" value="Genomic_DNA"/>
</dbReference>